<evidence type="ECO:0000256" key="1">
    <source>
        <dbReference type="SAM" id="SignalP"/>
    </source>
</evidence>
<dbReference type="EMBL" id="PUWT01000023">
    <property type="protein sequence ID" value="PQQ26397.1"/>
    <property type="molecule type" value="Genomic_DNA"/>
</dbReference>
<organism evidence="2 3">
    <name type="scientific">Photorhabdus hindustanensis</name>
    <dbReference type="NCBI Taxonomy" id="2918802"/>
    <lineage>
        <taxon>Bacteria</taxon>
        <taxon>Pseudomonadati</taxon>
        <taxon>Pseudomonadota</taxon>
        <taxon>Gammaproteobacteria</taxon>
        <taxon>Enterobacterales</taxon>
        <taxon>Morganellaceae</taxon>
        <taxon>Photorhabdus</taxon>
    </lineage>
</organism>
<protein>
    <submittedName>
        <fullName evidence="2">Uncharacterized protein</fullName>
    </submittedName>
</protein>
<dbReference type="Proteomes" id="UP000239550">
    <property type="component" value="Unassembled WGS sequence"/>
</dbReference>
<proteinExistence type="predicted"/>
<gene>
    <name evidence="2" type="ORF">C6H66_09420</name>
</gene>
<keyword evidence="3" id="KW-1185">Reference proteome</keyword>
<name>A0A2S8Q2V5_9GAMM</name>
<sequence length="291" mass="32920">MITHKLAIFILCLSPVVCFSQPDELPPGSYKLNINTEFRPSVPYPSIQNYNQDLTRQGTGREFTVGVSRHHIIPFNRLRSFYNRVVENNRLRNINSFFTVYSNNLASYASSGGVDCNRLGNDLIDASNLALAQGSGWIRGGGDRFTSGFDTFEQFYAWLPGNLFIGPNGTSRSDDPDEEFESNAAVVVGNENFELLSRLNRNMRRYVEEDDGSVLNGISADLSRLAQRRSVYPLQAQDWEYVNGKYRLKRGGKESLIGVDNSYDDYLESACDDLRPTFDKIKRKYTVVISN</sequence>
<reference evidence="2 3" key="1">
    <citation type="submission" date="2018-02" db="EMBL/GenBank/DDBJ databases">
        <title>Five New Genomes of Indian Photorhabdus Isolates TSA.</title>
        <authorList>
            <person name="Dubay B."/>
            <person name="Somvanshi V.S."/>
        </authorList>
    </citation>
    <scope>NUCLEOTIDE SEQUENCE [LARGE SCALE GENOMIC DNA]</scope>
    <source>
        <strain evidence="2 3">H1</strain>
    </source>
</reference>
<feature type="signal peptide" evidence="1">
    <location>
        <begin position="1"/>
        <end position="20"/>
    </location>
</feature>
<evidence type="ECO:0000313" key="2">
    <source>
        <dbReference type="EMBL" id="PQQ26397.1"/>
    </source>
</evidence>
<comment type="caution">
    <text evidence="2">The sequence shown here is derived from an EMBL/GenBank/DDBJ whole genome shotgun (WGS) entry which is preliminary data.</text>
</comment>
<keyword evidence="1" id="KW-0732">Signal</keyword>
<feature type="chain" id="PRO_5015746922" evidence="1">
    <location>
        <begin position="21"/>
        <end position="291"/>
    </location>
</feature>
<dbReference type="AlphaFoldDB" id="A0A2S8Q2V5"/>
<accession>A0A2S8Q2V5</accession>
<dbReference type="RefSeq" id="WP_105395419.1">
    <property type="nucleotide sequence ID" value="NZ_CAWNTA010000072.1"/>
</dbReference>
<evidence type="ECO:0000313" key="3">
    <source>
        <dbReference type="Proteomes" id="UP000239550"/>
    </source>
</evidence>